<feature type="non-terminal residue" evidence="1">
    <location>
        <position position="1"/>
    </location>
</feature>
<dbReference type="InterPro" id="IPR036624">
    <property type="entry name" value="Hcp1-lik_sf"/>
</dbReference>
<accession>A0A7X3EXU4</accession>
<evidence type="ECO:0000313" key="1">
    <source>
        <dbReference type="EMBL" id="MVD25623.1"/>
    </source>
</evidence>
<dbReference type="AlphaFoldDB" id="A0A7X3EXU4"/>
<organism evidence="1 2">
    <name type="scientific">Vibrio cholerae</name>
    <dbReference type="NCBI Taxonomy" id="666"/>
    <lineage>
        <taxon>Bacteria</taxon>
        <taxon>Pseudomonadati</taxon>
        <taxon>Pseudomonadota</taxon>
        <taxon>Gammaproteobacteria</taxon>
        <taxon>Vibrionales</taxon>
        <taxon>Vibrionaceae</taxon>
        <taxon>Vibrio</taxon>
    </lineage>
</organism>
<evidence type="ECO:0000313" key="2">
    <source>
        <dbReference type="Proteomes" id="UP000471242"/>
    </source>
</evidence>
<proteinExistence type="predicted"/>
<dbReference type="Proteomes" id="UP000471242">
    <property type="component" value="Unassembled WGS sequence"/>
</dbReference>
<dbReference type="SUPFAM" id="SSF141452">
    <property type="entry name" value="Hcp1-like"/>
    <property type="match status" value="1"/>
</dbReference>
<gene>
    <name evidence="1" type="ORF">D6U24_20235</name>
</gene>
<name>A0A7X3EXU4_VIBCL</name>
<dbReference type="EMBL" id="QZRB01000113">
    <property type="protein sequence ID" value="MVD25623.1"/>
    <property type="molecule type" value="Genomic_DNA"/>
</dbReference>
<comment type="caution">
    <text evidence="1">The sequence shown here is derived from an EMBL/GenBank/DDBJ whole genome shotgun (WGS) entry which is preliminary data.</text>
</comment>
<reference evidence="1 2" key="1">
    <citation type="submission" date="2018-09" db="EMBL/GenBank/DDBJ databases">
        <title>Genomic epidemiology reveals two lineages of Vibrio cholerae that can cause global cholera epidemics despite absence of cholera toxin gene.</title>
        <authorList>
            <person name="Wang H."/>
            <person name="Zen W."/>
            <person name="Yu H."/>
            <person name="Zhang W."/>
            <person name="Pan J."/>
            <person name="Yang C."/>
            <person name="Cui Y."/>
        </authorList>
    </citation>
    <scope>NUCLEOTIDE SEQUENCE [LARGE SCALE GENOMIC DNA]</scope>
    <source>
        <strain evidence="1 2">00-1_S85</strain>
    </source>
</reference>
<sequence length="50" mass="5673">IHCEMPHCQDPAKSDFTQNVTVSLSYRKITWDHVNAGTSGSDDWRKPIEA</sequence>
<dbReference type="Gene3D" id="2.30.110.20">
    <property type="entry name" value="Hcp1-like"/>
    <property type="match status" value="1"/>
</dbReference>
<protein>
    <submittedName>
        <fullName evidence="1">Type VI secretion system tube protein Hcp</fullName>
    </submittedName>
</protein>